<organism evidence="3 4">
    <name type="scientific">Fodinibius salipaludis</name>
    <dbReference type="NCBI Taxonomy" id="2032627"/>
    <lineage>
        <taxon>Bacteria</taxon>
        <taxon>Pseudomonadati</taxon>
        <taxon>Balneolota</taxon>
        <taxon>Balneolia</taxon>
        <taxon>Balneolales</taxon>
        <taxon>Balneolaceae</taxon>
        <taxon>Fodinibius</taxon>
    </lineage>
</organism>
<dbReference type="PANTHER" id="PTHR43798">
    <property type="entry name" value="MONOACYLGLYCEROL LIPASE"/>
    <property type="match status" value="1"/>
</dbReference>
<dbReference type="AlphaFoldDB" id="A0A2A2GEJ4"/>
<dbReference type="Gene3D" id="3.40.50.1820">
    <property type="entry name" value="alpha/beta hydrolase"/>
    <property type="match status" value="1"/>
</dbReference>
<dbReference type="InterPro" id="IPR050266">
    <property type="entry name" value="AB_hydrolase_sf"/>
</dbReference>
<comment type="caution">
    <text evidence="3">The sequence shown here is derived from an EMBL/GenBank/DDBJ whole genome shotgun (WGS) entry which is preliminary data.</text>
</comment>
<dbReference type="SUPFAM" id="SSF53474">
    <property type="entry name" value="alpha/beta-Hydrolases"/>
    <property type="match status" value="1"/>
</dbReference>
<proteinExistence type="predicted"/>
<reference evidence="3 4" key="1">
    <citation type="submission" date="2017-08" db="EMBL/GenBank/DDBJ databases">
        <title>Aliifodinibius alkalisoli sp. nov., isolated from saline alkaline soil.</title>
        <authorList>
            <person name="Liu D."/>
            <person name="Zhang G."/>
        </authorList>
    </citation>
    <scope>NUCLEOTIDE SEQUENCE [LARGE SCALE GENOMIC DNA]</scope>
    <source>
        <strain evidence="3 4">WN023</strain>
    </source>
</reference>
<dbReference type="Pfam" id="PF00561">
    <property type="entry name" value="Abhydrolase_1"/>
    <property type="match status" value="1"/>
</dbReference>
<keyword evidence="1 3" id="KW-0378">Hydrolase</keyword>
<feature type="domain" description="AB hydrolase-1" evidence="2">
    <location>
        <begin position="26"/>
        <end position="252"/>
    </location>
</feature>
<dbReference type="OrthoDB" id="9780932at2"/>
<dbReference type="EMBL" id="NSKE01000002">
    <property type="protein sequence ID" value="PAU95182.1"/>
    <property type="molecule type" value="Genomic_DNA"/>
</dbReference>
<sequence>MESTKIYHYDDLSVSYNRVGVQDKQPLIILHGWGSSKQVMMPLAKQLSDLRDCYVFDLPGFGHSSIPDRPWSVDNYADLIQQFINDKEFDSVDLLVHSFGGRIALKLCSRPDAKQHINKVLITGGAGMKPKRGWKYYLKKYTAKLLKAPFLILPSFSREKALGWLRRTSLWKALGSSDYSKLDGVMRETFVKTVTEYLEPCLSKIPHEVLLLWGENDEAAPLYQAKRMDEGIENAELVVIDHAGHYAFLDRPSHFSSIAKAFFEG</sequence>
<dbReference type="InterPro" id="IPR000073">
    <property type="entry name" value="AB_hydrolase_1"/>
</dbReference>
<dbReference type="GO" id="GO:0016787">
    <property type="term" value="F:hydrolase activity"/>
    <property type="evidence" value="ECO:0007669"/>
    <property type="project" value="UniProtKB-KW"/>
</dbReference>
<protein>
    <submittedName>
        <fullName evidence="3">Alpha/beta hydrolase</fullName>
    </submittedName>
</protein>
<dbReference type="GO" id="GO:0016020">
    <property type="term" value="C:membrane"/>
    <property type="evidence" value="ECO:0007669"/>
    <property type="project" value="TreeGrafter"/>
</dbReference>
<dbReference type="RefSeq" id="WP_095605308.1">
    <property type="nucleotide sequence ID" value="NZ_NSKE01000002.1"/>
</dbReference>
<evidence type="ECO:0000259" key="2">
    <source>
        <dbReference type="Pfam" id="PF00561"/>
    </source>
</evidence>
<gene>
    <name evidence="3" type="ORF">CK503_03005</name>
</gene>
<name>A0A2A2GEJ4_9BACT</name>
<dbReference type="PANTHER" id="PTHR43798:SF31">
    <property type="entry name" value="AB HYDROLASE SUPERFAMILY PROTEIN YCLE"/>
    <property type="match status" value="1"/>
</dbReference>
<evidence type="ECO:0000313" key="4">
    <source>
        <dbReference type="Proteomes" id="UP000218831"/>
    </source>
</evidence>
<dbReference type="PRINTS" id="PR00111">
    <property type="entry name" value="ABHYDROLASE"/>
</dbReference>
<keyword evidence="4" id="KW-1185">Reference proteome</keyword>
<evidence type="ECO:0000313" key="3">
    <source>
        <dbReference type="EMBL" id="PAU95182.1"/>
    </source>
</evidence>
<evidence type="ECO:0000256" key="1">
    <source>
        <dbReference type="ARBA" id="ARBA00022801"/>
    </source>
</evidence>
<dbReference type="InterPro" id="IPR029058">
    <property type="entry name" value="AB_hydrolase_fold"/>
</dbReference>
<accession>A0A2A2GEJ4</accession>
<dbReference type="Proteomes" id="UP000218831">
    <property type="component" value="Unassembled WGS sequence"/>
</dbReference>